<protein>
    <submittedName>
        <fullName evidence="2">Uncharacterized protein</fullName>
    </submittedName>
</protein>
<accession>A0A3L8RTS9</accession>
<feature type="region of interest" description="Disordered" evidence="1">
    <location>
        <begin position="1"/>
        <end position="26"/>
    </location>
</feature>
<name>A0A3L8RTS9_CHLGU</name>
<evidence type="ECO:0000313" key="3">
    <source>
        <dbReference type="Proteomes" id="UP000276834"/>
    </source>
</evidence>
<evidence type="ECO:0000313" key="2">
    <source>
        <dbReference type="EMBL" id="RLV82896.1"/>
    </source>
</evidence>
<keyword evidence="3" id="KW-1185">Reference proteome</keyword>
<feature type="compositionally biased region" description="Basic and acidic residues" evidence="1">
    <location>
        <begin position="90"/>
        <end position="129"/>
    </location>
</feature>
<organism evidence="2 3">
    <name type="scientific">Chloebia gouldiae</name>
    <name type="common">Gouldian finch</name>
    <name type="synonym">Erythrura gouldiae</name>
    <dbReference type="NCBI Taxonomy" id="44316"/>
    <lineage>
        <taxon>Eukaryota</taxon>
        <taxon>Metazoa</taxon>
        <taxon>Chordata</taxon>
        <taxon>Craniata</taxon>
        <taxon>Vertebrata</taxon>
        <taxon>Euteleostomi</taxon>
        <taxon>Archelosauria</taxon>
        <taxon>Archosauria</taxon>
        <taxon>Dinosauria</taxon>
        <taxon>Saurischia</taxon>
        <taxon>Theropoda</taxon>
        <taxon>Coelurosauria</taxon>
        <taxon>Aves</taxon>
        <taxon>Neognathae</taxon>
        <taxon>Neoaves</taxon>
        <taxon>Telluraves</taxon>
        <taxon>Australaves</taxon>
        <taxon>Passeriformes</taxon>
        <taxon>Passeroidea</taxon>
        <taxon>Passeridae</taxon>
        <taxon>Chloebia</taxon>
    </lineage>
</organism>
<dbReference type="Proteomes" id="UP000276834">
    <property type="component" value="Unassembled WGS sequence"/>
</dbReference>
<proteinExistence type="predicted"/>
<dbReference type="AlphaFoldDB" id="A0A3L8RTS9"/>
<dbReference type="EMBL" id="QUSF01000340">
    <property type="protein sequence ID" value="RLV82896.1"/>
    <property type="molecule type" value="Genomic_DNA"/>
</dbReference>
<reference evidence="2 3" key="1">
    <citation type="journal article" date="2018" name="Proc. R. Soc. B">
        <title>A non-coding region near Follistatin controls head colour polymorphism in the Gouldian finch.</title>
        <authorList>
            <person name="Toomey M.B."/>
            <person name="Marques C.I."/>
            <person name="Andrade P."/>
            <person name="Araujo P.M."/>
            <person name="Sabatino S."/>
            <person name="Gazda M.A."/>
            <person name="Afonso S."/>
            <person name="Lopes R.J."/>
            <person name="Corbo J.C."/>
            <person name="Carneiro M."/>
        </authorList>
    </citation>
    <scope>NUCLEOTIDE SEQUENCE [LARGE SCALE GENOMIC DNA]</scope>
    <source>
        <strain evidence="2">Red01</strain>
        <tissue evidence="2">Muscle</tissue>
    </source>
</reference>
<gene>
    <name evidence="2" type="ORF">DV515_00016532</name>
</gene>
<feature type="compositionally biased region" description="Basic and acidic residues" evidence="1">
    <location>
        <begin position="68"/>
        <end position="79"/>
    </location>
</feature>
<evidence type="ECO:0000256" key="1">
    <source>
        <dbReference type="SAM" id="MobiDB-lite"/>
    </source>
</evidence>
<feature type="region of interest" description="Disordered" evidence="1">
    <location>
        <begin position="51"/>
        <end position="148"/>
    </location>
</feature>
<sequence>MGSVPGDQEGQGPGRAGTRRDGDSLPSLGPCGCCCSSWDGMSGIQPLSAAHLPTLATTEQRRPSGTREIPKVRKPRQDQKPCPSLGGDEETLKKDSSCRCFDHHCPQDLPPSREEKPRQRQGARGRDPIQHIPGGMEVPQSVIPALPK</sequence>
<comment type="caution">
    <text evidence="2">The sequence shown here is derived from an EMBL/GenBank/DDBJ whole genome shotgun (WGS) entry which is preliminary data.</text>
</comment>